<accession>A0ABX5A623</accession>
<dbReference type="EMBL" id="PQVW01000001">
    <property type="protein sequence ID" value="POZ33635.1"/>
    <property type="molecule type" value="Genomic_DNA"/>
</dbReference>
<proteinExistence type="predicted"/>
<evidence type="ECO:0000313" key="1">
    <source>
        <dbReference type="EMBL" id="POZ33635.1"/>
    </source>
</evidence>
<protein>
    <recommendedName>
        <fullName evidence="3">Fimbrial protein</fullName>
    </recommendedName>
</protein>
<gene>
    <name evidence="1" type="ORF">C3712_00560</name>
</gene>
<sequence length="401" mass="42654">MRDCNLIPLALCASSYLAYGQTITCVQSNDPWASINTILELNPPGVTITVGTAIPDYTIIYTQDNITLGQDLTTCENSVYLYETILDKGISPVNTISGDRIYPTDVPGIGISIYSPDVAASLPVFPNLVMSGWISAHTGEYIMGKIKFWKTPGNIPMQSGALSVNGPVVGQILSNPPYIFENSDGSTDRIYSNGQYYIASSRKLHATLIFQPGTCEIQGGDIIVQMGDHPGVRNANSSWKEASFRLVCPDAHGYGGETAMNNSGQSPFGPGPSTAVISKNSQQNGRVKLAIVPYTAIVDAGRGIIALDGTGATGYGIQLAWGDYLSQNDGEPLKPVRFGTSHAIYVSELNSQFRSSSTPIDGNAFTGGDNAIKMAARYIRTDGEVTPGPASASVEVIANYE</sequence>
<organism evidence="1 2">
    <name type="scientific">Lelliottia aquatilis</name>
    <dbReference type="NCBI Taxonomy" id="2080838"/>
    <lineage>
        <taxon>Bacteria</taxon>
        <taxon>Pseudomonadati</taxon>
        <taxon>Pseudomonadota</taxon>
        <taxon>Gammaproteobacteria</taxon>
        <taxon>Enterobacterales</taxon>
        <taxon>Enterobacteriaceae</taxon>
        <taxon>Lelliottia</taxon>
    </lineage>
</organism>
<dbReference type="InterPro" id="IPR008966">
    <property type="entry name" value="Adhesion_dom_sf"/>
</dbReference>
<dbReference type="InterPro" id="IPR036937">
    <property type="entry name" value="Adhesion_dom_fimbrial_sf"/>
</dbReference>
<keyword evidence="2" id="KW-1185">Reference proteome</keyword>
<dbReference type="Gene3D" id="2.60.40.1090">
    <property type="entry name" value="Fimbrial-type adhesion domain"/>
    <property type="match status" value="1"/>
</dbReference>
<reference evidence="1 2" key="1">
    <citation type="submission" date="2018-02" db="EMBL/GenBank/DDBJ databases">
        <title>Lelliotia aquatilis sp. nov., isolated from drinking water.</title>
        <authorList>
            <person name="Kaempfer P."/>
            <person name="Glaeser S."/>
            <person name="Exner M."/>
            <person name="Doijad S."/>
            <person name="Chakraborty T."/>
        </authorList>
    </citation>
    <scope>NUCLEOTIDE SEQUENCE [LARGE SCALE GENOMIC DNA]</scope>
    <source>
        <strain evidence="1 2">6331-17</strain>
    </source>
</reference>
<name>A0ABX5A623_9ENTR</name>
<comment type="caution">
    <text evidence="1">The sequence shown here is derived from an EMBL/GenBank/DDBJ whole genome shotgun (WGS) entry which is preliminary data.</text>
</comment>
<dbReference type="RefSeq" id="WP_103949047.1">
    <property type="nucleotide sequence ID" value="NZ_PQVT01000001.1"/>
</dbReference>
<dbReference type="SUPFAM" id="SSF49401">
    <property type="entry name" value="Bacterial adhesins"/>
    <property type="match status" value="1"/>
</dbReference>
<dbReference type="Gene3D" id="2.60.40.3310">
    <property type="match status" value="1"/>
</dbReference>
<dbReference type="Proteomes" id="UP000237025">
    <property type="component" value="Unassembled WGS sequence"/>
</dbReference>
<evidence type="ECO:0008006" key="3">
    <source>
        <dbReference type="Google" id="ProtNLM"/>
    </source>
</evidence>
<evidence type="ECO:0000313" key="2">
    <source>
        <dbReference type="Proteomes" id="UP000237025"/>
    </source>
</evidence>